<dbReference type="CDD" id="cd01670">
    <property type="entry name" value="Death"/>
    <property type="match status" value="1"/>
</dbReference>
<keyword evidence="5" id="KW-1185">Reference proteome</keyword>
<dbReference type="GO" id="GO:0044695">
    <property type="term" value="C:Dsc E3 ubiquitin ligase complex"/>
    <property type="evidence" value="ECO:0007669"/>
    <property type="project" value="InterPro"/>
</dbReference>
<feature type="transmembrane region" description="Helical" evidence="2">
    <location>
        <begin position="69"/>
        <end position="87"/>
    </location>
</feature>
<reference evidence="4 5" key="1">
    <citation type="submission" date="2016-07" db="EMBL/GenBank/DDBJ databases">
        <title>Pervasive Adenine N6-methylation of Active Genes in Fungi.</title>
        <authorList>
            <consortium name="DOE Joint Genome Institute"/>
            <person name="Mondo S.J."/>
            <person name="Dannebaum R.O."/>
            <person name="Kuo R.C."/>
            <person name="Labutti K."/>
            <person name="Haridas S."/>
            <person name="Kuo A."/>
            <person name="Salamov A."/>
            <person name="Ahrendt S.R."/>
            <person name="Lipzen A."/>
            <person name="Sullivan W."/>
            <person name="Andreopoulos W.B."/>
            <person name="Clum A."/>
            <person name="Lindquist E."/>
            <person name="Daum C."/>
            <person name="Ramamoorthy G.K."/>
            <person name="Gryganskyi A."/>
            <person name="Culley D."/>
            <person name="Magnuson J.K."/>
            <person name="James T.Y."/>
            <person name="O'Malley M.A."/>
            <person name="Stajich J.E."/>
            <person name="Spatafora J.W."/>
            <person name="Visel A."/>
            <person name="Grigoriev I.V."/>
        </authorList>
    </citation>
    <scope>NUCLEOTIDE SEQUENCE [LARGE SCALE GENOMIC DNA]</scope>
    <source>
        <strain evidence="4 5">NRRL 3301</strain>
    </source>
</reference>
<organism evidence="4 5">
    <name type="scientific">Hesseltinella vesiculosa</name>
    <dbReference type="NCBI Taxonomy" id="101127"/>
    <lineage>
        <taxon>Eukaryota</taxon>
        <taxon>Fungi</taxon>
        <taxon>Fungi incertae sedis</taxon>
        <taxon>Mucoromycota</taxon>
        <taxon>Mucoromycotina</taxon>
        <taxon>Mucoromycetes</taxon>
        <taxon>Mucorales</taxon>
        <taxon>Cunninghamellaceae</taxon>
        <taxon>Hesseltinella</taxon>
    </lineage>
</organism>
<keyword evidence="2" id="KW-1133">Transmembrane helix</keyword>
<dbReference type="AlphaFoldDB" id="A0A1X2GS25"/>
<evidence type="ECO:0000256" key="2">
    <source>
        <dbReference type="SAM" id="Phobius"/>
    </source>
</evidence>
<feature type="region of interest" description="Disordered" evidence="1">
    <location>
        <begin position="31"/>
        <end position="56"/>
    </location>
</feature>
<dbReference type="InterPro" id="IPR045226">
    <property type="entry name" value="Dsc3"/>
</dbReference>
<comment type="caution">
    <text evidence="4">The sequence shown here is derived from an EMBL/GenBank/DDBJ whole genome shotgun (WGS) entry which is preliminary data.</text>
</comment>
<dbReference type="OrthoDB" id="2556122at2759"/>
<proteinExistence type="predicted"/>
<accession>A0A1X2GS25</accession>
<evidence type="ECO:0000313" key="4">
    <source>
        <dbReference type="EMBL" id="ORX59391.1"/>
    </source>
</evidence>
<dbReference type="InterPro" id="IPR025390">
    <property type="entry name" value="Dsc3_C"/>
</dbReference>
<dbReference type="GO" id="GO:0005783">
    <property type="term" value="C:endoplasmic reticulum"/>
    <property type="evidence" value="ECO:0007669"/>
    <property type="project" value="TreeGrafter"/>
</dbReference>
<keyword evidence="2" id="KW-0812">Transmembrane</keyword>
<dbReference type="PANTHER" id="PTHR28049">
    <property type="entry name" value="TRANSMEMBRANE PROTEIN YOR223W"/>
    <property type="match status" value="1"/>
</dbReference>
<sequence length="118" mass="13559">MTPPIGFDRLLEAGFSEEDINNIRSQFHRMRGSDVDESSEQARQMEEQWMDNTGDTLPDGTVQGTYKEMMLGMMLGFFLGIICLFWLRESIFTRRHQIGVTAGILINISFGLLHVHYN</sequence>
<name>A0A1X2GS25_9FUNG</name>
<evidence type="ECO:0000259" key="3">
    <source>
        <dbReference type="Pfam" id="PF13373"/>
    </source>
</evidence>
<dbReference type="Proteomes" id="UP000242146">
    <property type="component" value="Unassembled WGS sequence"/>
</dbReference>
<dbReference type="PANTHER" id="PTHR28049:SF1">
    <property type="entry name" value="DSC E3 UBIQUITIN LIGASE COMPLEX SUBUNIT 3"/>
    <property type="match status" value="1"/>
</dbReference>
<feature type="transmembrane region" description="Helical" evidence="2">
    <location>
        <begin position="99"/>
        <end position="117"/>
    </location>
</feature>
<feature type="domain" description="DSC E3 ubiquitin ligase complex subunit 3 C-terminal" evidence="3">
    <location>
        <begin position="5"/>
        <end position="113"/>
    </location>
</feature>
<protein>
    <recommendedName>
        <fullName evidence="3">DSC E3 ubiquitin ligase complex subunit 3 C-terminal domain-containing protein</fullName>
    </recommendedName>
</protein>
<gene>
    <name evidence="4" type="ORF">DM01DRAFT_1361651</name>
</gene>
<dbReference type="EMBL" id="MCGT01000005">
    <property type="protein sequence ID" value="ORX59391.1"/>
    <property type="molecule type" value="Genomic_DNA"/>
</dbReference>
<keyword evidence="2" id="KW-0472">Membrane</keyword>
<dbReference type="Pfam" id="PF13373">
    <property type="entry name" value="Dsc3_C"/>
    <property type="match status" value="1"/>
</dbReference>
<evidence type="ECO:0000256" key="1">
    <source>
        <dbReference type="SAM" id="MobiDB-lite"/>
    </source>
</evidence>
<evidence type="ECO:0000313" key="5">
    <source>
        <dbReference type="Proteomes" id="UP000242146"/>
    </source>
</evidence>